<sequence length="225" mass="25792">MGFRITIPQGERKDELSNIHLRAMESNELLHAQFPKAQSIEFLHGWLGRNTLEHMQDADKGVLVALAEDDEETMVSFIKWLVHPKATEEETHEEWPECCRQEYLDSYGDLTQRVRDEVMGAESYYRLFNECLGTMESNESSADVTFLCTDPAWSGQGAATVLLRQVQSMARADGMPIVLESTMPAVSFYQKLGFEVRQGLDMMLPRRGSDEATELYEERCMVWRP</sequence>
<dbReference type="SUPFAM" id="SSF55729">
    <property type="entry name" value="Acyl-CoA N-acyltransferases (Nat)"/>
    <property type="match status" value="1"/>
</dbReference>
<dbReference type="PANTHER" id="PTHR42791:SF2">
    <property type="entry name" value="N-ACETYLTRANSFERASE DOMAIN-CONTAINING PROTEIN"/>
    <property type="match status" value="1"/>
</dbReference>
<dbReference type="PROSITE" id="PS51186">
    <property type="entry name" value="GNAT"/>
    <property type="match status" value="1"/>
</dbReference>
<proteinExistence type="predicted"/>
<evidence type="ECO:0000313" key="2">
    <source>
        <dbReference type="EMBL" id="KAH7312342.1"/>
    </source>
</evidence>
<keyword evidence="3" id="KW-1185">Reference proteome</keyword>
<feature type="domain" description="N-acetyltransferase" evidence="1">
    <location>
        <begin position="72"/>
        <end position="220"/>
    </location>
</feature>
<protein>
    <recommendedName>
        <fullName evidence="1">N-acetyltransferase domain-containing protein</fullName>
    </recommendedName>
</protein>
<name>A0A8K0SRT3_9HYPO</name>
<dbReference type="PANTHER" id="PTHR42791">
    <property type="entry name" value="GNAT FAMILY ACETYLTRANSFERASE"/>
    <property type="match status" value="1"/>
</dbReference>
<organism evidence="2 3">
    <name type="scientific">Stachybotrys elegans</name>
    <dbReference type="NCBI Taxonomy" id="80388"/>
    <lineage>
        <taxon>Eukaryota</taxon>
        <taxon>Fungi</taxon>
        <taxon>Dikarya</taxon>
        <taxon>Ascomycota</taxon>
        <taxon>Pezizomycotina</taxon>
        <taxon>Sordariomycetes</taxon>
        <taxon>Hypocreomycetidae</taxon>
        <taxon>Hypocreales</taxon>
        <taxon>Stachybotryaceae</taxon>
        <taxon>Stachybotrys</taxon>
    </lineage>
</organism>
<dbReference type="GO" id="GO:0016747">
    <property type="term" value="F:acyltransferase activity, transferring groups other than amino-acyl groups"/>
    <property type="evidence" value="ECO:0007669"/>
    <property type="project" value="InterPro"/>
</dbReference>
<evidence type="ECO:0000313" key="3">
    <source>
        <dbReference type="Proteomes" id="UP000813444"/>
    </source>
</evidence>
<gene>
    <name evidence="2" type="ORF">B0I35DRAFT_53364</name>
</gene>
<dbReference type="OrthoDB" id="61113at2759"/>
<comment type="caution">
    <text evidence="2">The sequence shown here is derived from an EMBL/GenBank/DDBJ whole genome shotgun (WGS) entry which is preliminary data.</text>
</comment>
<dbReference type="InterPro" id="IPR016181">
    <property type="entry name" value="Acyl_CoA_acyltransferase"/>
</dbReference>
<evidence type="ECO:0000259" key="1">
    <source>
        <dbReference type="PROSITE" id="PS51186"/>
    </source>
</evidence>
<dbReference type="InterPro" id="IPR052523">
    <property type="entry name" value="Trichothecene_AcTrans"/>
</dbReference>
<dbReference type="Gene3D" id="3.40.630.30">
    <property type="match status" value="1"/>
</dbReference>
<accession>A0A8K0SRT3</accession>
<dbReference type="InterPro" id="IPR000182">
    <property type="entry name" value="GNAT_dom"/>
</dbReference>
<reference evidence="2" key="1">
    <citation type="journal article" date="2021" name="Nat. Commun.">
        <title>Genetic determinants of endophytism in the Arabidopsis root mycobiome.</title>
        <authorList>
            <person name="Mesny F."/>
            <person name="Miyauchi S."/>
            <person name="Thiergart T."/>
            <person name="Pickel B."/>
            <person name="Atanasova L."/>
            <person name="Karlsson M."/>
            <person name="Huettel B."/>
            <person name="Barry K.W."/>
            <person name="Haridas S."/>
            <person name="Chen C."/>
            <person name="Bauer D."/>
            <person name="Andreopoulos W."/>
            <person name="Pangilinan J."/>
            <person name="LaButti K."/>
            <person name="Riley R."/>
            <person name="Lipzen A."/>
            <person name="Clum A."/>
            <person name="Drula E."/>
            <person name="Henrissat B."/>
            <person name="Kohler A."/>
            <person name="Grigoriev I.V."/>
            <person name="Martin F.M."/>
            <person name="Hacquard S."/>
        </authorList>
    </citation>
    <scope>NUCLEOTIDE SEQUENCE</scope>
    <source>
        <strain evidence="2">MPI-CAGE-CH-0235</strain>
    </source>
</reference>
<dbReference type="EMBL" id="JAGPNK010000010">
    <property type="protein sequence ID" value="KAH7312342.1"/>
    <property type="molecule type" value="Genomic_DNA"/>
</dbReference>
<dbReference type="AlphaFoldDB" id="A0A8K0SRT3"/>
<dbReference type="Proteomes" id="UP000813444">
    <property type="component" value="Unassembled WGS sequence"/>
</dbReference>
<dbReference type="Pfam" id="PF13673">
    <property type="entry name" value="Acetyltransf_10"/>
    <property type="match status" value="1"/>
</dbReference>